<gene>
    <name evidence="1" type="ORF">GCM10007940_04510</name>
</gene>
<protein>
    <submittedName>
        <fullName evidence="1">Uncharacterized protein</fullName>
    </submittedName>
</protein>
<name>A0AA37WBX0_9BACT</name>
<reference evidence="1" key="2">
    <citation type="submission" date="2023-01" db="EMBL/GenBank/DDBJ databases">
        <title>Draft genome sequence of Portibacter lacus strain NBRC 108769.</title>
        <authorList>
            <person name="Sun Q."/>
            <person name="Mori K."/>
        </authorList>
    </citation>
    <scope>NUCLEOTIDE SEQUENCE</scope>
    <source>
        <strain evidence="1">NBRC 108769</strain>
    </source>
</reference>
<evidence type="ECO:0000313" key="2">
    <source>
        <dbReference type="Proteomes" id="UP001156666"/>
    </source>
</evidence>
<sequence length="144" mass="16711">MSTLDQVRFIIYRCHEKGLEIFLVNSNLENDPDVWNIPQGDLISQKLNVDPEHIIELDPFEDEFGNVSRAYAIEGDWHDIPSIRGMIKHDIKLVKSKVKEILPDSEKGTYFAMKEAFKKVLPVEYAALKELKDIIVDRNMLRNL</sequence>
<dbReference type="EMBL" id="BSOH01000001">
    <property type="protein sequence ID" value="GLR15836.1"/>
    <property type="molecule type" value="Genomic_DNA"/>
</dbReference>
<dbReference type="AlphaFoldDB" id="A0AA37WBX0"/>
<keyword evidence="2" id="KW-1185">Reference proteome</keyword>
<accession>A0AA37WBX0</accession>
<comment type="caution">
    <text evidence="1">The sequence shown here is derived from an EMBL/GenBank/DDBJ whole genome shotgun (WGS) entry which is preliminary data.</text>
</comment>
<evidence type="ECO:0000313" key="1">
    <source>
        <dbReference type="EMBL" id="GLR15836.1"/>
    </source>
</evidence>
<dbReference type="RefSeq" id="WP_235294585.1">
    <property type="nucleotide sequence ID" value="NZ_BSOH01000001.1"/>
</dbReference>
<proteinExistence type="predicted"/>
<dbReference type="Proteomes" id="UP001156666">
    <property type="component" value="Unassembled WGS sequence"/>
</dbReference>
<organism evidence="1 2">
    <name type="scientific">Portibacter lacus</name>
    <dbReference type="NCBI Taxonomy" id="1099794"/>
    <lineage>
        <taxon>Bacteria</taxon>
        <taxon>Pseudomonadati</taxon>
        <taxon>Bacteroidota</taxon>
        <taxon>Saprospiria</taxon>
        <taxon>Saprospirales</taxon>
        <taxon>Haliscomenobacteraceae</taxon>
        <taxon>Portibacter</taxon>
    </lineage>
</organism>
<reference evidence="1" key="1">
    <citation type="journal article" date="2014" name="Int. J. Syst. Evol. Microbiol.">
        <title>Complete genome sequence of Corynebacterium casei LMG S-19264T (=DSM 44701T), isolated from a smear-ripened cheese.</title>
        <authorList>
            <consortium name="US DOE Joint Genome Institute (JGI-PGF)"/>
            <person name="Walter F."/>
            <person name="Albersmeier A."/>
            <person name="Kalinowski J."/>
            <person name="Ruckert C."/>
        </authorList>
    </citation>
    <scope>NUCLEOTIDE SEQUENCE</scope>
    <source>
        <strain evidence="1">NBRC 108769</strain>
    </source>
</reference>